<dbReference type="Pfam" id="PF18718">
    <property type="entry name" value="CxC5"/>
    <property type="match status" value="1"/>
</dbReference>
<reference evidence="3" key="1">
    <citation type="submission" date="2023-03" db="EMBL/GenBank/DDBJ databases">
        <title>Massive genome expansion in bonnet fungi (Mycena s.s.) driven by repeated elements and novel gene families across ecological guilds.</title>
        <authorList>
            <consortium name="Lawrence Berkeley National Laboratory"/>
            <person name="Harder C.B."/>
            <person name="Miyauchi S."/>
            <person name="Viragh M."/>
            <person name="Kuo A."/>
            <person name="Thoen E."/>
            <person name="Andreopoulos B."/>
            <person name="Lu D."/>
            <person name="Skrede I."/>
            <person name="Drula E."/>
            <person name="Henrissat B."/>
            <person name="Morin E."/>
            <person name="Kohler A."/>
            <person name="Barry K."/>
            <person name="LaButti K."/>
            <person name="Morin E."/>
            <person name="Salamov A."/>
            <person name="Lipzen A."/>
            <person name="Mereny Z."/>
            <person name="Hegedus B."/>
            <person name="Baldrian P."/>
            <person name="Stursova M."/>
            <person name="Weitz H."/>
            <person name="Taylor A."/>
            <person name="Grigoriev I.V."/>
            <person name="Nagy L.G."/>
            <person name="Martin F."/>
            <person name="Kauserud H."/>
        </authorList>
    </citation>
    <scope>NUCLEOTIDE SEQUENCE</scope>
    <source>
        <strain evidence="3">CBHHK002</strain>
    </source>
</reference>
<dbReference type="Pfam" id="PF18721">
    <property type="entry name" value="CxC6"/>
    <property type="match status" value="1"/>
</dbReference>
<evidence type="ECO:0000313" key="3">
    <source>
        <dbReference type="EMBL" id="KAJ7367255.1"/>
    </source>
</evidence>
<name>A0AAD7ATM3_9AGAR</name>
<organism evidence="3 4">
    <name type="scientific">Mycena albidolilacea</name>
    <dbReference type="NCBI Taxonomy" id="1033008"/>
    <lineage>
        <taxon>Eukaryota</taxon>
        <taxon>Fungi</taxon>
        <taxon>Dikarya</taxon>
        <taxon>Basidiomycota</taxon>
        <taxon>Agaricomycotina</taxon>
        <taxon>Agaricomycetes</taxon>
        <taxon>Agaricomycetidae</taxon>
        <taxon>Agaricales</taxon>
        <taxon>Marasmiineae</taxon>
        <taxon>Mycenaceae</taxon>
        <taxon>Mycena</taxon>
    </lineage>
</organism>
<evidence type="ECO:0008006" key="5">
    <source>
        <dbReference type="Google" id="ProtNLM"/>
    </source>
</evidence>
<evidence type="ECO:0000313" key="4">
    <source>
        <dbReference type="Proteomes" id="UP001218218"/>
    </source>
</evidence>
<gene>
    <name evidence="3" type="ORF">DFH08DRAFT_1005692</name>
</gene>
<dbReference type="AlphaFoldDB" id="A0AAD7ATM3"/>
<dbReference type="InterPro" id="IPR040898">
    <property type="entry name" value="CxC6"/>
</dbReference>
<keyword evidence="4" id="KW-1185">Reference proteome</keyword>
<feature type="non-terminal residue" evidence="3">
    <location>
        <position position="479"/>
    </location>
</feature>
<accession>A0AAD7ATM3</accession>
<comment type="caution">
    <text evidence="3">The sequence shown here is derived from an EMBL/GenBank/DDBJ whole genome shotgun (WGS) entry which is preliminary data.</text>
</comment>
<feature type="non-terminal residue" evidence="3">
    <location>
        <position position="1"/>
    </location>
</feature>
<feature type="domain" description="CxC6 like cysteine cluster associated with KDZ" evidence="2">
    <location>
        <begin position="214"/>
        <end position="278"/>
    </location>
</feature>
<protein>
    <recommendedName>
        <fullName evidence="5">CxC5 like cysteine cluster associated with KDZ domain-containing protein</fullName>
    </recommendedName>
</protein>
<evidence type="ECO:0000259" key="2">
    <source>
        <dbReference type="Pfam" id="PF18721"/>
    </source>
</evidence>
<evidence type="ECO:0000259" key="1">
    <source>
        <dbReference type="Pfam" id="PF18718"/>
    </source>
</evidence>
<dbReference type="InterPro" id="IPR041539">
    <property type="entry name" value="CxC5"/>
</dbReference>
<proteinExistence type="predicted"/>
<sequence>GAEPLLPPLSHCSDCKSDLKEEKVVEARLYTLHRGVLPVFSKSWYCRGCHIRFYHNYYVREASNPDAQREYYFQQVPKYIHVAEATYIELALCHFFTIQMALEHGTCQGISRVYNLTLGASDVPNTSRLSQDLTGELVLDSFIVYSLLQDKQARRETLVLPHHGYQNHRFDKAMAERNQRMAGTGQSMWAHACNRCMKLYQGEDGNWYCITAGVHDGVTVRHLSCSVHACQEVLPTQRDFFCVLHSDQIKECCIIGCIEPAQPGFRTCAIESHRAFQTNAEEKNSAMFQLRARLRNATISDYPNVPSPRASSFSREPYSLQLFVRCCGIIISRATMFGSEGVSGVKNFLKATFPPQYPGTLPSYIFYDNNCSFLKHLQASGDHYLDNVGLPVDVFHFKCKHSEADVFCQLHCNPARFRELIDAEGKWVFNSSAAEQANVWFGKFQNIVQDMAVIKYNFFLDEMISVHNERIAGELRSQG</sequence>
<feature type="domain" description="CxC5 like cysteine cluster associated with KDZ" evidence="1">
    <location>
        <begin position="4"/>
        <end position="118"/>
    </location>
</feature>
<dbReference type="Proteomes" id="UP001218218">
    <property type="component" value="Unassembled WGS sequence"/>
</dbReference>
<dbReference type="EMBL" id="JARIHO010000002">
    <property type="protein sequence ID" value="KAJ7367255.1"/>
    <property type="molecule type" value="Genomic_DNA"/>
</dbReference>